<sequence>MAVAAAACRSPHSTHTGSRCCSSATTTVRRRRPRTQGLPQGVAPSVLPLRQCAGLLAGGGRGGGVAVHRRGGRRRRGIRGGRGVRGIGGALAAGDDGGGARAALCHAAAADGLRVASATAAAVARIWLRRVRDWSGASATGDGERCRPSGHRAPCSCRQLPKSLRGCHGRGRQQVQEEKGAVSRRTWSGRGPVSKEEEELQSLLRIMARSTPERSRPVHRHALGRASYCSLSTAATAHLAVDAAAAAHLTAHDTEWGQGAAAGSVLPSPPTHFVARRPRSTAHFKE</sequence>
<dbReference type="AlphaFoldDB" id="Q5CAG9"/>
<gene>
    <name evidence="2" type="primary">OSJNBa0065H10.14</name>
</gene>
<evidence type="ECO:0000313" key="2">
    <source>
        <dbReference type="EMBL" id="CAE05142.1"/>
    </source>
</evidence>
<protein>
    <submittedName>
        <fullName evidence="2">OSJNBa0065H10.14 protein</fullName>
    </submittedName>
</protein>
<feature type="compositionally biased region" description="Basic residues" evidence="1">
    <location>
        <begin position="274"/>
        <end position="286"/>
    </location>
</feature>
<feature type="region of interest" description="Disordered" evidence="1">
    <location>
        <begin position="166"/>
        <end position="195"/>
    </location>
</feature>
<feature type="region of interest" description="Disordered" evidence="1">
    <location>
        <begin position="263"/>
        <end position="286"/>
    </location>
</feature>
<name>Q5CAG9_ORYSJ</name>
<feature type="compositionally biased region" description="Polar residues" evidence="1">
    <location>
        <begin position="11"/>
        <end position="24"/>
    </location>
</feature>
<organism evidence="2">
    <name type="scientific">Oryza sativa subsp. japonica</name>
    <name type="common">Rice</name>
    <dbReference type="NCBI Taxonomy" id="39947"/>
    <lineage>
        <taxon>Eukaryota</taxon>
        <taxon>Viridiplantae</taxon>
        <taxon>Streptophyta</taxon>
        <taxon>Embryophyta</taxon>
        <taxon>Tracheophyta</taxon>
        <taxon>Spermatophyta</taxon>
        <taxon>Magnoliopsida</taxon>
        <taxon>Liliopsida</taxon>
        <taxon>Poales</taxon>
        <taxon>Poaceae</taxon>
        <taxon>BOP clade</taxon>
        <taxon>Oryzoideae</taxon>
        <taxon>Oryzeae</taxon>
        <taxon>Oryzinae</taxon>
        <taxon>Oryza</taxon>
        <taxon>Oryza sativa</taxon>
    </lineage>
</organism>
<proteinExistence type="predicted"/>
<dbReference type="EMBL" id="AL731613">
    <property type="protein sequence ID" value="CAE05142.1"/>
    <property type="molecule type" value="Genomic_DNA"/>
</dbReference>
<evidence type="ECO:0000256" key="1">
    <source>
        <dbReference type="SAM" id="MobiDB-lite"/>
    </source>
</evidence>
<reference evidence="2" key="1">
    <citation type="journal article" date="2002" name="Nature">
        <title>Sequence and analysis of rice chromosome 4.</title>
        <authorList>
            <person name="Feng Q."/>
            <person name="Zhang Y."/>
            <person name="Hao P."/>
            <person name="Wang S."/>
            <person name="Fu G."/>
            <person name="Huang Y."/>
            <person name="Li Y."/>
            <person name="Zhu J."/>
            <person name="Liu Y."/>
            <person name="Hu X."/>
            <person name="Jia P."/>
            <person name="Zhang Y."/>
            <person name="Zhao Q."/>
            <person name="Ying K."/>
            <person name="Yu S."/>
            <person name="Tang Y."/>
            <person name="Weng Q."/>
            <person name="Zhang L."/>
            <person name="Lu Y."/>
            <person name="Mu J."/>
            <person name="Lu Y."/>
            <person name="Zhang L.S."/>
            <person name="Yu Z."/>
            <person name="Fan D."/>
            <person name="Liu X."/>
            <person name="Lu T."/>
            <person name="Li C."/>
            <person name="Wu Y."/>
            <person name="Sun T."/>
            <person name="Lei H."/>
            <person name="Li T."/>
            <person name="Hu H."/>
            <person name="Guan J."/>
            <person name="Wu M."/>
            <person name="Zhang R."/>
            <person name="Zhou B."/>
            <person name="Chen Z."/>
            <person name="Chen L."/>
            <person name="Jin Z."/>
            <person name="Wang R."/>
            <person name="Yin H."/>
            <person name="Cai Z."/>
            <person name="Ren S."/>
            <person name="Lv G."/>
            <person name="Gu W."/>
            <person name="Zhu G."/>
            <person name="Tu Y."/>
            <person name="Jia J."/>
            <person name="Zhang Y."/>
            <person name="Chen J."/>
            <person name="Kang H."/>
            <person name="Chen X."/>
            <person name="Shao C."/>
            <person name="Sun Y."/>
            <person name="Hu Q."/>
            <person name="Zhang X."/>
            <person name="Zhang W."/>
            <person name="Wang L."/>
            <person name="Ding C."/>
            <person name="Sheng H."/>
            <person name="Gu J."/>
            <person name="Chen S."/>
            <person name="Ni L."/>
            <person name="Zhu F."/>
            <person name="Chen W."/>
            <person name="Lan L."/>
            <person name="Lai Y."/>
            <person name="Cheng Z."/>
            <person name="Gu M."/>
            <person name="Jiang J."/>
            <person name="Li J."/>
            <person name="Hong G."/>
            <person name="Xue Y."/>
            <person name="Han B."/>
        </authorList>
    </citation>
    <scope>NUCLEOTIDE SEQUENCE [LARGE SCALE GENOMIC DNA]</scope>
</reference>
<feature type="region of interest" description="Disordered" evidence="1">
    <location>
        <begin position="1"/>
        <end position="42"/>
    </location>
</feature>
<accession>Q5CAG9</accession>